<keyword evidence="1" id="KW-0862">Zinc</keyword>
<protein>
    <recommendedName>
        <fullName evidence="3">C2H2-type domain-containing protein</fullName>
    </recommendedName>
</protein>
<keyword evidence="5" id="KW-1185">Reference proteome</keyword>
<dbReference type="Proteomes" id="UP000287972">
    <property type="component" value="Unassembled WGS sequence"/>
</dbReference>
<dbReference type="GO" id="GO:0008270">
    <property type="term" value="F:zinc ion binding"/>
    <property type="evidence" value="ECO:0007669"/>
    <property type="project" value="UniProtKB-KW"/>
</dbReference>
<evidence type="ECO:0000256" key="1">
    <source>
        <dbReference type="PROSITE-ProRule" id="PRU00042"/>
    </source>
</evidence>
<feature type="region of interest" description="Disordered" evidence="2">
    <location>
        <begin position="19"/>
        <end position="51"/>
    </location>
</feature>
<name>A0A428SA24_9HYPO</name>
<dbReference type="PROSITE" id="PS50157">
    <property type="entry name" value="ZINC_FINGER_C2H2_2"/>
    <property type="match status" value="1"/>
</dbReference>
<proteinExistence type="predicted"/>
<gene>
    <name evidence="4" type="ORF">CEP51_002687</name>
</gene>
<accession>A0A428SA24</accession>
<dbReference type="PANTHER" id="PTHR35179">
    <property type="entry name" value="PROTEIN CBG02620"/>
    <property type="match status" value="1"/>
</dbReference>
<evidence type="ECO:0000313" key="4">
    <source>
        <dbReference type="EMBL" id="RSL86631.1"/>
    </source>
</evidence>
<dbReference type="PANTHER" id="PTHR35179:SF1">
    <property type="entry name" value="INTEGRAL MEMBRANE PROTEIN"/>
    <property type="match status" value="1"/>
</dbReference>
<reference evidence="4 5" key="1">
    <citation type="submission" date="2017-06" db="EMBL/GenBank/DDBJ databases">
        <title>Comparative genomic analysis of Ambrosia Fusariam Clade fungi.</title>
        <authorList>
            <person name="Stajich J.E."/>
            <person name="Carrillo J."/>
            <person name="Kijimoto T."/>
            <person name="Eskalen A."/>
            <person name="O'Donnell K."/>
            <person name="Kasson M."/>
        </authorList>
    </citation>
    <scope>NUCLEOTIDE SEQUENCE [LARGE SCALE GENOMIC DNA]</scope>
    <source>
        <strain evidence="4 5">NRRL62606</strain>
    </source>
</reference>
<dbReference type="InterPro" id="IPR013087">
    <property type="entry name" value="Znf_C2H2_type"/>
</dbReference>
<dbReference type="EMBL" id="NKCL01000040">
    <property type="protein sequence ID" value="RSL86631.1"/>
    <property type="molecule type" value="Genomic_DNA"/>
</dbReference>
<feature type="region of interest" description="Disordered" evidence="2">
    <location>
        <begin position="281"/>
        <end position="307"/>
    </location>
</feature>
<comment type="caution">
    <text evidence="4">The sequence shown here is derived from an EMBL/GenBank/DDBJ whole genome shotgun (WGS) entry which is preliminary data.</text>
</comment>
<keyword evidence="1" id="KW-0863">Zinc-finger</keyword>
<organism evidence="4 5">
    <name type="scientific">Fusarium floridanum</name>
    <dbReference type="NCBI Taxonomy" id="1325733"/>
    <lineage>
        <taxon>Eukaryota</taxon>
        <taxon>Fungi</taxon>
        <taxon>Dikarya</taxon>
        <taxon>Ascomycota</taxon>
        <taxon>Pezizomycotina</taxon>
        <taxon>Sordariomycetes</taxon>
        <taxon>Hypocreomycetidae</taxon>
        <taxon>Hypocreales</taxon>
        <taxon>Nectriaceae</taxon>
        <taxon>Fusarium</taxon>
        <taxon>Fusarium solani species complex</taxon>
    </lineage>
</organism>
<keyword evidence="1" id="KW-0479">Metal-binding</keyword>
<dbReference type="AlphaFoldDB" id="A0A428SA24"/>
<evidence type="ECO:0000259" key="3">
    <source>
        <dbReference type="PROSITE" id="PS50157"/>
    </source>
</evidence>
<evidence type="ECO:0000313" key="5">
    <source>
        <dbReference type="Proteomes" id="UP000287972"/>
    </source>
</evidence>
<sequence>MSDASVACEGCNRKFKSDAALKQHVRDRKDAAHDSIPTGGDKKPKKVVRAKSIASTLKAPSSPNSLTKAKRSKDGWFLQGTGTQLVSVQSSEVQPGDVAVTSDGGYELLCSYNWIIRPQPTVYVPGEPPRLVTRSLPMRVSPDSGVHFIDQNSCRVPKYPFEVVFQAMNVMNPTFKFNDLDVLTNRNSLRHLLDFCRGKCRDSFRIDLYLVQNTLVIERRERSTKEMIRGYGNSGFGHSFEEAVTEAQPGMADIAGHHRVLRYDLGGLNCAVRFEVDAVHGTPEVENSSQKTDAPPTDAPPGNPVDQLTQSLENVAVGSSNRRHSYPGARSVQVIVRGTAPPQTQAAEIKSIRRNGKPLSTILPQLWFGRTPYLVRGYHDNGNFTLIRSENVEENLKDWEVKDQNQMALRGVVSLLGQLREVVRGSETKSCVAFCVGEKPLKLQVFSTAQKKMPLPEQVIERFWKTD</sequence>
<feature type="domain" description="C2H2-type" evidence="3">
    <location>
        <begin position="6"/>
        <end position="38"/>
    </location>
</feature>
<evidence type="ECO:0000256" key="2">
    <source>
        <dbReference type="SAM" id="MobiDB-lite"/>
    </source>
</evidence>